<keyword evidence="10 16" id="KW-0479">Metal-binding</keyword>
<evidence type="ECO:0000256" key="4">
    <source>
        <dbReference type="ARBA" id="ARBA00004669"/>
    </source>
</evidence>
<dbReference type="SUPFAM" id="SSF53271">
    <property type="entry name" value="PRTase-like"/>
    <property type="match status" value="1"/>
</dbReference>
<evidence type="ECO:0000256" key="2">
    <source>
        <dbReference type="ARBA" id="ARBA00002049"/>
    </source>
</evidence>
<comment type="catalytic activity">
    <reaction evidence="14">
        <text>GMP + diphosphate = guanine + 5-phospho-alpha-D-ribose 1-diphosphate</text>
        <dbReference type="Rhea" id="RHEA:25424"/>
        <dbReference type="ChEBI" id="CHEBI:16235"/>
        <dbReference type="ChEBI" id="CHEBI:33019"/>
        <dbReference type="ChEBI" id="CHEBI:58017"/>
        <dbReference type="ChEBI" id="CHEBI:58115"/>
        <dbReference type="EC" id="2.4.2.8"/>
    </reaction>
    <physiologicalReaction direction="right-to-left" evidence="14">
        <dbReference type="Rhea" id="RHEA:25426"/>
    </physiologicalReaction>
</comment>
<dbReference type="UniPathway" id="UPA00909">
    <property type="reaction ID" value="UER00887"/>
</dbReference>
<evidence type="ECO:0000256" key="3">
    <source>
        <dbReference type="ARBA" id="ARBA00004496"/>
    </source>
</evidence>
<evidence type="ECO:0000256" key="15">
    <source>
        <dbReference type="ARBA" id="ARBA00049402"/>
    </source>
</evidence>
<dbReference type="InterPro" id="IPR029057">
    <property type="entry name" value="PRTase-like"/>
</dbReference>
<keyword evidence="19" id="KW-1185">Reference proteome</keyword>
<dbReference type="GO" id="GO:0052657">
    <property type="term" value="F:guanine phosphoribosyltransferase activity"/>
    <property type="evidence" value="ECO:0007669"/>
    <property type="project" value="UniProtKB-ARBA"/>
</dbReference>
<evidence type="ECO:0000256" key="11">
    <source>
        <dbReference type="ARBA" id="ARBA00022726"/>
    </source>
</evidence>
<keyword evidence="11 16" id="KW-0660">Purine salvage</keyword>
<comment type="similarity">
    <text evidence="6 16">Belongs to the purine/pyrimidine phosphoribosyltransferase family.</text>
</comment>
<name>A0A0R2D3K2_9LACO</name>
<proteinExistence type="inferred from homology"/>
<dbReference type="InterPro" id="IPR005904">
    <property type="entry name" value="Hxn_phspho_trans"/>
</dbReference>
<comment type="caution">
    <text evidence="18">The sequence shown here is derived from an EMBL/GenBank/DDBJ whole genome shotgun (WGS) entry which is preliminary data.</text>
</comment>
<reference evidence="18 19" key="1">
    <citation type="journal article" date="2015" name="Genome Announc.">
        <title>Expanding the biotechnology potential of lactobacilli through comparative genomics of 213 strains and associated genera.</title>
        <authorList>
            <person name="Sun Z."/>
            <person name="Harris H.M."/>
            <person name="McCann A."/>
            <person name="Guo C."/>
            <person name="Argimon S."/>
            <person name="Zhang W."/>
            <person name="Yang X."/>
            <person name="Jeffery I.B."/>
            <person name="Cooney J.C."/>
            <person name="Kagawa T.F."/>
            <person name="Liu W."/>
            <person name="Song Y."/>
            <person name="Salvetti E."/>
            <person name="Wrobel A."/>
            <person name="Rasinkangas P."/>
            <person name="Parkhill J."/>
            <person name="Rea M.C."/>
            <person name="O'Sullivan O."/>
            <person name="Ritari J."/>
            <person name="Douillard F.P."/>
            <person name="Paul Ross R."/>
            <person name="Yang R."/>
            <person name="Briner A.E."/>
            <person name="Felis G.E."/>
            <person name="de Vos W.M."/>
            <person name="Barrangou R."/>
            <person name="Klaenhammer T.R."/>
            <person name="Caufield P.W."/>
            <person name="Cui Y."/>
            <person name="Zhang H."/>
            <person name="O'Toole P.W."/>
        </authorList>
    </citation>
    <scope>NUCLEOTIDE SEQUENCE [LARGE SCALE GENOMIC DNA]</scope>
    <source>
        <strain evidence="18 19">DSM 24302</strain>
    </source>
</reference>
<evidence type="ECO:0000256" key="1">
    <source>
        <dbReference type="ARBA" id="ARBA00001946"/>
    </source>
</evidence>
<keyword evidence="12 16" id="KW-0547">Nucleotide-binding</keyword>
<dbReference type="CDD" id="cd06223">
    <property type="entry name" value="PRTases_typeI"/>
    <property type="match status" value="1"/>
</dbReference>
<evidence type="ECO:0000256" key="16">
    <source>
        <dbReference type="RuleBase" id="RU364099"/>
    </source>
</evidence>
<comment type="pathway">
    <text evidence="4 16">Purine metabolism; IMP biosynthesis via salvage pathway; IMP from hypoxanthine: step 1/1.</text>
</comment>
<keyword evidence="13 16" id="KW-0460">Magnesium</keyword>
<dbReference type="FunFam" id="3.40.50.2020:FF:000006">
    <property type="entry name" value="Hypoxanthine phosphoribosyltransferase"/>
    <property type="match status" value="1"/>
</dbReference>
<evidence type="ECO:0000256" key="13">
    <source>
        <dbReference type="ARBA" id="ARBA00022842"/>
    </source>
</evidence>
<dbReference type="Pfam" id="PF00156">
    <property type="entry name" value="Pribosyltran"/>
    <property type="match status" value="1"/>
</dbReference>
<dbReference type="GO" id="GO:0006178">
    <property type="term" value="P:guanine salvage"/>
    <property type="evidence" value="ECO:0007669"/>
    <property type="project" value="TreeGrafter"/>
</dbReference>
<evidence type="ECO:0000256" key="8">
    <source>
        <dbReference type="ARBA" id="ARBA00022676"/>
    </source>
</evidence>
<dbReference type="Gene3D" id="3.40.50.2020">
    <property type="match status" value="1"/>
</dbReference>
<dbReference type="GO" id="GO:0046100">
    <property type="term" value="P:hypoxanthine metabolic process"/>
    <property type="evidence" value="ECO:0007669"/>
    <property type="project" value="TreeGrafter"/>
</dbReference>
<evidence type="ECO:0000256" key="5">
    <source>
        <dbReference type="ARBA" id="ARBA00004676"/>
    </source>
</evidence>
<comment type="pathway">
    <text evidence="5">Purine metabolism; GMP biosynthesis via salvage pathway; GMP from guanine: step 1/1.</text>
</comment>
<comment type="subcellular location">
    <subcellularLocation>
        <location evidence="3 16">Cytoplasm</location>
    </subcellularLocation>
</comment>
<evidence type="ECO:0000313" key="19">
    <source>
        <dbReference type="Proteomes" id="UP000051256"/>
    </source>
</evidence>
<evidence type="ECO:0000256" key="9">
    <source>
        <dbReference type="ARBA" id="ARBA00022679"/>
    </source>
</evidence>
<dbReference type="GO" id="GO:0000287">
    <property type="term" value="F:magnesium ion binding"/>
    <property type="evidence" value="ECO:0007669"/>
    <property type="project" value="TreeGrafter"/>
</dbReference>
<dbReference type="GO" id="GO:0004422">
    <property type="term" value="F:hypoxanthine phosphoribosyltransferase activity"/>
    <property type="evidence" value="ECO:0007669"/>
    <property type="project" value="InterPro"/>
</dbReference>
<evidence type="ECO:0000313" key="18">
    <source>
        <dbReference type="EMBL" id="KRM94732.1"/>
    </source>
</evidence>
<dbReference type="RefSeq" id="WP_054671810.1">
    <property type="nucleotide sequence ID" value="NZ_AYZR01000001.1"/>
</dbReference>
<dbReference type="EMBL" id="AYZR01000001">
    <property type="protein sequence ID" value="KRM94732.1"/>
    <property type="molecule type" value="Genomic_DNA"/>
</dbReference>
<dbReference type="GO" id="GO:0005829">
    <property type="term" value="C:cytosol"/>
    <property type="evidence" value="ECO:0007669"/>
    <property type="project" value="TreeGrafter"/>
</dbReference>
<evidence type="ECO:0000256" key="10">
    <source>
        <dbReference type="ARBA" id="ARBA00022723"/>
    </source>
</evidence>
<evidence type="ECO:0000256" key="6">
    <source>
        <dbReference type="ARBA" id="ARBA00008391"/>
    </source>
</evidence>
<evidence type="ECO:0000256" key="14">
    <source>
        <dbReference type="ARBA" id="ARBA00048811"/>
    </source>
</evidence>
<dbReference type="GO" id="GO:0006166">
    <property type="term" value="P:purine ribonucleoside salvage"/>
    <property type="evidence" value="ECO:0007669"/>
    <property type="project" value="UniProtKB-KW"/>
</dbReference>
<protein>
    <recommendedName>
        <fullName evidence="16">Hypoxanthine phosphoribosyltransferase</fullName>
        <ecNumber evidence="16">2.4.2.8</ecNumber>
    </recommendedName>
</protein>
<feature type="domain" description="Phosphoribosyltransferase" evidence="17">
    <location>
        <begin position="8"/>
        <end position="160"/>
    </location>
</feature>
<dbReference type="GO" id="GO:0000166">
    <property type="term" value="F:nucleotide binding"/>
    <property type="evidence" value="ECO:0007669"/>
    <property type="project" value="UniProtKB-KW"/>
</dbReference>
<organism evidence="18 19">
    <name type="scientific">Lentilactobacillus senioris DSM 24302 = JCM 17472</name>
    <dbReference type="NCBI Taxonomy" id="1423802"/>
    <lineage>
        <taxon>Bacteria</taxon>
        <taxon>Bacillati</taxon>
        <taxon>Bacillota</taxon>
        <taxon>Bacilli</taxon>
        <taxon>Lactobacillales</taxon>
        <taxon>Lactobacillaceae</taxon>
        <taxon>Lentilactobacillus</taxon>
    </lineage>
</organism>
<dbReference type="PANTHER" id="PTHR43340:SF1">
    <property type="entry name" value="HYPOXANTHINE PHOSPHORIBOSYLTRANSFERASE"/>
    <property type="match status" value="1"/>
</dbReference>
<dbReference type="GO" id="GO:0032264">
    <property type="term" value="P:IMP salvage"/>
    <property type="evidence" value="ECO:0007669"/>
    <property type="project" value="UniProtKB-UniPathway"/>
</dbReference>
<comment type="function">
    <text evidence="2">Purine salvage pathway enzyme that catalyzes the transfer of the ribosyl-5-phosphate group from 5-phospho-alpha-D-ribose 1-diphosphate (PRPP) to the N9 position of the 6-oxopurines hypoxanthine and guanine to form the corresponding ribonucleotides IMP (inosine 5'-monophosphate) and GMP (guanosine 5'-monophosphate), with the release of PPi.</text>
</comment>
<keyword evidence="9 16" id="KW-0808">Transferase</keyword>
<sequence>MDNDILKTLYSRQDIAEACQRLGKELETEYQDRVPVVIGVLRGSIFFMADLLRNADTYMEMDFIDVSSYHGGLASSGEVQLVTDITTDVAGRDVLLVEDIVDTGRTLKYLIDLLLKRGANEVKVCTLLDKPTGRVVEAKSDFVGFVVPNEFVVGYGLDYKEQYRNLPYIGVLKPEIYSNN</sequence>
<dbReference type="UniPathway" id="UPA00591">
    <property type="reaction ID" value="UER00648"/>
</dbReference>
<dbReference type="NCBIfam" id="TIGR01203">
    <property type="entry name" value="HGPRTase"/>
    <property type="match status" value="1"/>
</dbReference>
<evidence type="ECO:0000259" key="17">
    <source>
        <dbReference type="Pfam" id="PF00156"/>
    </source>
</evidence>
<dbReference type="InterPro" id="IPR000836">
    <property type="entry name" value="PRTase_dom"/>
</dbReference>
<comment type="catalytic activity">
    <reaction evidence="15">
        <text>IMP + diphosphate = hypoxanthine + 5-phospho-alpha-D-ribose 1-diphosphate</text>
        <dbReference type="Rhea" id="RHEA:17973"/>
        <dbReference type="ChEBI" id="CHEBI:17368"/>
        <dbReference type="ChEBI" id="CHEBI:33019"/>
        <dbReference type="ChEBI" id="CHEBI:58017"/>
        <dbReference type="ChEBI" id="CHEBI:58053"/>
        <dbReference type="EC" id="2.4.2.8"/>
    </reaction>
    <physiologicalReaction direction="right-to-left" evidence="15">
        <dbReference type="Rhea" id="RHEA:17975"/>
    </physiologicalReaction>
</comment>
<dbReference type="STRING" id="1423802.FC56_GL001033"/>
<dbReference type="InterPro" id="IPR050408">
    <property type="entry name" value="HGPRT"/>
</dbReference>
<evidence type="ECO:0000256" key="7">
    <source>
        <dbReference type="ARBA" id="ARBA00022490"/>
    </source>
</evidence>
<dbReference type="PATRIC" id="fig|1423802.4.peg.1047"/>
<dbReference type="GO" id="GO:0032263">
    <property type="term" value="P:GMP salvage"/>
    <property type="evidence" value="ECO:0007669"/>
    <property type="project" value="UniProtKB-UniPathway"/>
</dbReference>
<dbReference type="AlphaFoldDB" id="A0A0R2D3K2"/>
<dbReference type="Proteomes" id="UP000051256">
    <property type="component" value="Unassembled WGS sequence"/>
</dbReference>
<keyword evidence="7 16" id="KW-0963">Cytoplasm</keyword>
<dbReference type="EC" id="2.4.2.8" evidence="16"/>
<dbReference type="PANTHER" id="PTHR43340">
    <property type="entry name" value="HYPOXANTHINE-GUANINE PHOSPHORIBOSYLTRANSFERASE"/>
    <property type="match status" value="1"/>
</dbReference>
<keyword evidence="8 16" id="KW-0328">Glycosyltransferase</keyword>
<accession>A0A0R2D3K2</accession>
<comment type="cofactor">
    <cofactor evidence="1 16">
        <name>Mg(2+)</name>
        <dbReference type="ChEBI" id="CHEBI:18420"/>
    </cofactor>
</comment>
<evidence type="ECO:0000256" key="12">
    <source>
        <dbReference type="ARBA" id="ARBA00022741"/>
    </source>
</evidence>
<gene>
    <name evidence="18" type="ORF">FC56_GL001033</name>
</gene>